<proteinExistence type="predicted"/>
<dbReference type="EMBL" id="JACHMH010000001">
    <property type="protein sequence ID" value="MBB4676667.1"/>
    <property type="molecule type" value="Genomic_DNA"/>
</dbReference>
<comment type="caution">
    <text evidence="1">The sequence shown here is derived from an EMBL/GenBank/DDBJ whole genome shotgun (WGS) entry which is preliminary data.</text>
</comment>
<evidence type="ECO:0000313" key="1">
    <source>
        <dbReference type="EMBL" id="MBB4676667.1"/>
    </source>
</evidence>
<reference evidence="1 2" key="1">
    <citation type="submission" date="2020-08" db="EMBL/GenBank/DDBJ databases">
        <title>Sequencing the genomes of 1000 actinobacteria strains.</title>
        <authorList>
            <person name="Klenk H.-P."/>
        </authorList>
    </citation>
    <scope>NUCLEOTIDE SEQUENCE [LARGE SCALE GENOMIC DNA]</scope>
    <source>
        <strain evidence="1 2">DSM 44230</strain>
    </source>
</reference>
<organism evidence="1 2">
    <name type="scientific">Crossiella cryophila</name>
    <dbReference type="NCBI Taxonomy" id="43355"/>
    <lineage>
        <taxon>Bacteria</taxon>
        <taxon>Bacillati</taxon>
        <taxon>Actinomycetota</taxon>
        <taxon>Actinomycetes</taxon>
        <taxon>Pseudonocardiales</taxon>
        <taxon>Pseudonocardiaceae</taxon>
        <taxon>Crossiella</taxon>
    </lineage>
</organism>
<dbReference type="Proteomes" id="UP000533598">
    <property type="component" value="Unassembled WGS sequence"/>
</dbReference>
<protein>
    <submittedName>
        <fullName evidence="1">Uncharacterized protein</fullName>
    </submittedName>
</protein>
<name>A0A7W7C911_9PSEU</name>
<dbReference type="RefSeq" id="WP_185002465.1">
    <property type="nucleotide sequence ID" value="NZ_BAAAUI010000042.1"/>
</dbReference>
<keyword evidence="2" id="KW-1185">Reference proteome</keyword>
<dbReference type="InterPro" id="IPR046214">
    <property type="entry name" value="DUF6247"/>
</dbReference>
<dbReference type="AlphaFoldDB" id="A0A7W7C911"/>
<sequence length="102" mass="11360">MRLGPGHPDWVDVAKTGPAVWAALDGEARSRFEELFRAALAQAAEDFDLAPVQEVVHAWWPMAILGVNPDPEVEAEIKRFRDSGEDFSLLPPPIRDEDEARP</sequence>
<gene>
    <name evidence="1" type="ORF">HNR67_002785</name>
</gene>
<evidence type="ECO:0000313" key="2">
    <source>
        <dbReference type="Proteomes" id="UP000533598"/>
    </source>
</evidence>
<dbReference type="Pfam" id="PF19760">
    <property type="entry name" value="DUF6247"/>
    <property type="match status" value="1"/>
</dbReference>
<accession>A0A7W7C911</accession>